<protein>
    <submittedName>
        <fullName evidence="5">HK97 family phage prohead protease</fullName>
    </submittedName>
</protein>
<reference evidence="5 6" key="1">
    <citation type="submission" date="2017-08" db="EMBL/GenBank/DDBJ databases">
        <title>Infants hospitalized years apart are colonized by the same room-sourced microbial strains.</title>
        <authorList>
            <person name="Brooks B."/>
            <person name="Olm M.R."/>
            <person name="Firek B.A."/>
            <person name="Baker R."/>
            <person name="Thomas B.C."/>
            <person name="Morowitz M.J."/>
            <person name="Banfield J.F."/>
        </authorList>
    </citation>
    <scope>NUCLEOTIDE SEQUENCE [LARGE SCALE GENOMIC DNA]</scope>
    <source>
        <strain evidence="5">S2_003_000_R2_11</strain>
    </source>
</reference>
<evidence type="ECO:0000313" key="6">
    <source>
        <dbReference type="Proteomes" id="UP000248975"/>
    </source>
</evidence>
<sequence>MTRQSVQSIAHETRQIEGTELADMEVRFAPVGDDGSIEGMAVRFGVTDAYRSEFAASAFAGSAGRSVPMLWSHDPAQVIGSWSSVEVRADGLAVKGKLNLAVAKAQEVRALLQAGDINGMSVGFRTIKDERLANGVRRITEARLGEISIVAVPAVPGSTVTSIRSTPDLTAFLTACRSATAALKG</sequence>
<evidence type="ECO:0000256" key="1">
    <source>
        <dbReference type="ARBA" id="ARBA00022612"/>
    </source>
</evidence>
<organism evidence="5 6">
    <name type="scientific">Cereibacter sphaeroides</name>
    <name type="common">Rhodobacter sphaeroides</name>
    <dbReference type="NCBI Taxonomy" id="1063"/>
    <lineage>
        <taxon>Bacteria</taxon>
        <taxon>Pseudomonadati</taxon>
        <taxon>Pseudomonadota</taxon>
        <taxon>Alphaproteobacteria</taxon>
        <taxon>Rhodobacterales</taxon>
        <taxon>Paracoccaceae</taxon>
        <taxon>Cereibacter</taxon>
    </lineage>
</organism>
<evidence type="ECO:0000259" key="4">
    <source>
        <dbReference type="Pfam" id="PF04586"/>
    </source>
</evidence>
<dbReference type="GO" id="GO:0008233">
    <property type="term" value="F:peptidase activity"/>
    <property type="evidence" value="ECO:0007669"/>
    <property type="project" value="UniProtKB-KW"/>
</dbReference>
<dbReference type="GO" id="GO:0006508">
    <property type="term" value="P:proteolysis"/>
    <property type="evidence" value="ECO:0007669"/>
    <property type="project" value="UniProtKB-KW"/>
</dbReference>
<feature type="domain" description="Prohead serine protease" evidence="4">
    <location>
        <begin position="32"/>
        <end position="163"/>
    </location>
</feature>
<accession>A0A2W5U2M2</accession>
<dbReference type="Pfam" id="PF04586">
    <property type="entry name" value="Peptidase_S78"/>
    <property type="match status" value="1"/>
</dbReference>
<proteinExistence type="predicted"/>
<dbReference type="AlphaFoldDB" id="A0A2W5U2M2"/>
<evidence type="ECO:0000256" key="2">
    <source>
        <dbReference type="ARBA" id="ARBA00022670"/>
    </source>
</evidence>
<name>A0A2W5U2M2_CERSP</name>
<comment type="caution">
    <text evidence="5">The sequence shown here is derived from an EMBL/GenBank/DDBJ whole genome shotgun (WGS) entry which is preliminary data.</text>
</comment>
<evidence type="ECO:0000256" key="3">
    <source>
        <dbReference type="ARBA" id="ARBA00022801"/>
    </source>
</evidence>
<evidence type="ECO:0000313" key="5">
    <source>
        <dbReference type="EMBL" id="PZQ97573.1"/>
    </source>
</evidence>
<keyword evidence="2 5" id="KW-0645">Protease</keyword>
<dbReference type="InterPro" id="IPR054613">
    <property type="entry name" value="Peptidase_S78_dom"/>
</dbReference>
<keyword evidence="1" id="KW-1188">Viral release from host cell</keyword>
<dbReference type="EMBL" id="QFQS01000002">
    <property type="protein sequence ID" value="PZQ97573.1"/>
    <property type="molecule type" value="Genomic_DNA"/>
</dbReference>
<dbReference type="NCBIfam" id="TIGR01543">
    <property type="entry name" value="proheadase_HK97"/>
    <property type="match status" value="1"/>
</dbReference>
<dbReference type="InterPro" id="IPR006433">
    <property type="entry name" value="Prohead_protease"/>
</dbReference>
<keyword evidence="3" id="KW-0378">Hydrolase</keyword>
<dbReference type="Proteomes" id="UP000248975">
    <property type="component" value="Unassembled WGS sequence"/>
</dbReference>
<gene>
    <name evidence="5" type="ORF">DI533_10320</name>
</gene>